<dbReference type="RefSeq" id="WP_345366855.1">
    <property type="nucleotide sequence ID" value="NZ_BAABHJ010000040.1"/>
</dbReference>
<evidence type="ECO:0000313" key="2">
    <source>
        <dbReference type="EMBL" id="GAA4618654.1"/>
    </source>
</evidence>
<organism evidence="2 3">
    <name type="scientific">Actinoallomurus liliacearum</name>
    <dbReference type="NCBI Taxonomy" id="1080073"/>
    <lineage>
        <taxon>Bacteria</taxon>
        <taxon>Bacillati</taxon>
        <taxon>Actinomycetota</taxon>
        <taxon>Actinomycetes</taxon>
        <taxon>Streptosporangiales</taxon>
        <taxon>Thermomonosporaceae</taxon>
        <taxon>Actinoallomurus</taxon>
    </lineage>
</organism>
<evidence type="ECO:0008006" key="4">
    <source>
        <dbReference type="Google" id="ProtNLM"/>
    </source>
</evidence>
<name>A0ABP8TXQ4_9ACTN</name>
<keyword evidence="3" id="KW-1185">Reference proteome</keyword>
<comment type="caution">
    <text evidence="2">The sequence shown here is derived from an EMBL/GenBank/DDBJ whole genome shotgun (WGS) entry which is preliminary data.</text>
</comment>
<reference evidence="3" key="1">
    <citation type="journal article" date="2019" name="Int. J. Syst. Evol. Microbiol.">
        <title>The Global Catalogue of Microorganisms (GCM) 10K type strain sequencing project: providing services to taxonomists for standard genome sequencing and annotation.</title>
        <authorList>
            <consortium name="The Broad Institute Genomics Platform"/>
            <consortium name="The Broad Institute Genome Sequencing Center for Infectious Disease"/>
            <person name="Wu L."/>
            <person name="Ma J."/>
        </authorList>
    </citation>
    <scope>NUCLEOTIDE SEQUENCE [LARGE SCALE GENOMIC DNA]</scope>
    <source>
        <strain evidence="3">JCM 17938</strain>
    </source>
</reference>
<accession>A0ABP8TXQ4</accession>
<gene>
    <name evidence="2" type="ORF">GCM10023195_83990</name>
</gene>
<feature type="signal peptide" evidence="1">
    <location>
        <begin position="1"/>
        <end position="28"/>
    </location>
</feature>
<keyword evidence="1" id="KW-0732">Signal</keyword>
<feature type="chain" id="PRO_5046887043" description="Secreted protein" evidence="1">
    <location>
        <begin position="29"/>
        <end position="139"/>
    </location>
</feature>
<dbReference type="Proteomes" id="UP001500212">
    <property type="component" value="Unassembled WGS sequence"/>
</dbReference>
<evidence type="ECO:0000256" key="1">
    <source>
        <dbReference type="SAM" id="SignalP"/>
    </source>
</evidence>
<sequence>MFKKLTITAATVAAAAATTLTMAAPAHAGSTVYAENNNSCAGVWFEPDGDNFGFKDFCADGMGVYMEMTKPTGGTPSTSDSKIFKSYATSYNGSLDWYSGDVVWNQDYTEGYCFLYRVGLRKDGAYVSGTYGSWHLACA</sequence>
<protein>
    <recommendedName>
        <fullName evidence="4">Secreted protein</fullName>
    </recommendedName>
</protein>
<proteinExistence type="predicted"/>
<dbReference type="EMBL" id="BAABHJ010000040">
    <property type="protein sequence ID" value="GAA4618654.1"/>
    <property type="molecule type" value="Genomic_DNA"/>
</dbReference>
<evidence type="ECO:0000313" key="3">
    <source>
        <dbReference type="Proteomes" id="UP001500212"/>
    </source>
</evidence>